<evidence type="ECO:0000313" key="2">
    <source>
        <dbReference type="EMBL" id="EME39534.1"/>
    </source>
</evidence>
<organism evidence="2 3">
    <name type="scientific">Dothistroma septosporum (strain NZE10 / CBS 128990)</name>
    <name type="common">Red band needle blight fungus</name>
    <name type="synonym">Mycosphaerella pini</name>
    <dbReference type="NCBI Taxonomy" id="675120"/>
    <lineage>
        <taxon>Eukaryota</taxon>
        <taxon>Fungi</taxon>
        <taxon>Dikarya</taxon>
        <taxon>Ascomycota</taxon>
        <taxon>Pezizomycotina</taxon>
        <taxon>Dothideomycetes</taxon>
        <taxon>Dothideomycetidae</taxon>
        <taxon>Mycosphaerellales</taxon>
        <taxon>Mycosphaerellaceae</taxon>
        <taxon>Dothistroma</taxon>
    </lineage>
</organism>
<protein>
    <submittedName>
        <fullName evidence="2">Uncharacterized protein</fullName>
    </submittedName>
</protein>
<gene>
    <name evidence="2" type="ORF">DOTSEDRAFT_75260</name>
</gene>
<sequence length="71" mass="7451">MASLPATEQLSIINELVSPFSTSPQRRSSLTDEIAGPGSRSSTALAENVATAGLAASLSSQRLAYSERRGW</sequence>
<dbReference type="HOGENOM" id="CLU_2739990_0_0_1"/>
<evidence type="ECO:0000256" key="1">
    <source>
        <dbReference type="SAM" id="MobiDB-lite"/>
    </source>
</evidence>
<reference evidence="2 3" key="2">
    <citation type="journal article" date="2012" name="PLoS Pathog.">
        <title>Diverse lifestyles and strategies of plant pathogenesis encoded in the genomes of eighteen Dothideomycetes fungi.</title>
        <authorList>
            <person name="Ohm R.A."/>
            <person name="Feau N."/>
            <person name="Henrissat B."/>
            <person name="Schoch C.L."/>
            <person name="Horwitz B.A."/>
            <person name="Barry K.W."/>
            <person name="Condon B.J."/>
            <person name="Copeland A.C."/>
            <person name="Dhillon B."/>
            <person name="Glaser F."/>
            <person name="Hesse C.N."/>
            <person name="Kosti I."/>
            <person name="LaButti K."/>
            <person name="Lindquist E.A."/>
            <person name="Lucas S."/>
            <person name="Salamov A.A."/>
            <person name="Bradshaw R.E."/>
            <person name="Ciuffetti L."/>
            <person name="Hamelin R.C."/>
            <person name="Kema G.H.J."/>
            <person name="Lawrence C."/>
            <person name="Scott J.A."/>
            <person name="Spatafora J.W."/>
            <person name="Turgeon B.G."/>
            <person name="de Wit P.J.G.M."/>
            <person name="Zhong S."/>
            <person name="Goodwin S.B."/>
            <person name="Grigoriev I.V."/>
        </authorList>
    </citation>
    <scope>NUCLEOTIDE SEQUENCE [LARGE SCALE GENOMIC DNA]</scope>
    <source>
        <strain evidence="3">NZE10 / CBS 128990</strain>
    </source>
</reference>
<evidence type="ECO:0000313" key="3">
    <source>
        <dbReference type="Proteomes" id="UP000016933"/>
    </source>
</evidence>
<dbReference type="AlphaFoldDB" id="M2Y2L3"/>
<reference evidence="3" key="1">
    <citation type="journal article" date="2012" name="PLoS Genet.">
        <title>The genomes of the fungal plant pathogens Cladosporium fulvum and Dothistroma septosporum reveal adaptation to different hosts and lifestyles but also signatures of common ancestry.</title>
        <authorList>
            <person name="de Wit P.J.G.M."/>
            <person name="van der Burgt A."/>
            <person name="Oekmen B."/>
            <person name="Stergiopoulos I."/>
            <person name="Abd-Elsalam K.A."/>
            <person name="Aerts A.L."/>
            <person name="Bahkali A.H."/>
            <person name="Beenen H.G."/>
            <person name="Chettri P."/>
            <person name="Cox M.P."/>
            <person name="Datema E."/>
            <person name="de Vries R.P."/>
            <person name="Dhillon B."/>
            <person name="Ganley A.R."/>
            <person name="Griffiths S.A."/>
            <person name="Guo Y."/>
            <person name="Hamelin R.C."/>
            <person name="Henrissat B."/>
            <person name="Kabir M.S."/>
            <person name="Jashni M.K."/>
            <person name="Kema G."/>
            <person name="Klaubauf S."/>
            <person name="Lapidus A."/>
            <person name="Levasseur A."/>
            <person name="Lindquist E."/>
            <person name="Mehrabi R."/>
            <person name="Ohm R.A."/>
            <person name="Owen T.J."/>
            <person name="Salamov A."/>
            <person name="Schwelm A."/>
            <person name="Schijlen E."/>
            <person name="Sun H."/>
            <person name="van den Burg H.A."/>
            <person name="van Ham R.C.H.J."/>
            <person name="Zhang S."/>
            <person name="Goodwin S.B."/>
            <person name="Grigoriev I.V."/>
            <person name="Collemare J."/>
            <person name="Bradshaw R.E."/>
        </authorList>
    </citation>
    <scope>NUCLEOTIDE SEQUENCE [LARGE SCALE GENOMIC DNA]</scope>
    <source>
        <strain evidence="3">NZE10 / CBS 128990</strain>
    </source>
</reference>
<dbReference type="EMBL" id="KB446545">
    <property type="protein sequence ID" value="EME39534.1"/>
    <property type="molecule type" value="Genomic_DNA"/>
</dbReference>
<name>M2Y2L3_DOTSN</name>
<proteinExistence type="predicted"/>
<keyword evidence="3" id="KW-1185">Reference proteome</keyword>
<feature type="region of interest" description="Disordered" evidence="1">
    <location>
        <begin position="21"/>
        <end position="42"/>
    </location>
</feature>
<accession>M2Y2L3</accession>
<dbReference type="Proteomes" id="UP000016933">
    <property type="component" value="Unassembled WGS sequence"/>
</dbReference>